<sequence length="180" mass="19675">MLQALTLAEYEAQVARLIGLRLQAVRYYELPGEPGWNAHLNFDSLDYGLDLQGEDGRCFGLIWGQTFAQYDVAVLSHALLQELSSATFTDVSLESRWADVTGQVITTVMVSWQSGFEPDGAPYPEAVTLQLTSGQRIHVAALEFRDETGWIGMADHLSVFFDDRAAAAAGRPVASATFAS</sequence>
<dbReference type="AlphaFoldDB" id="A0A221STU0"/>
<evidence type="ECO:0000313" key="1">
    <source>
        <dbReference type="EMBL" id="ASN80069.1"/>
    </source>
</evidence>
<organism evidence="1 2">
    <name type="scientific">Deinococcus ficus</name>
    <dbReference type="NCBI Taxonomy" id="317577"/>
    <lineage>
        <taxon>Bacteria</taxon>
        <taxon>Thermotogati</taxon>
        <taxon>Deinococcota</taxon>
        <taxon>Deinococci</taxon>
        <taxon>Deinococcales</taxon>
        <taxon>Deinococcaceae</taxon>
        <taxon>Deinococcus</taxon>
    </lineage>
</organism>
<gene>
    <name evidence="1" type="ORF">DFI_02745</name>
</gene>
<evidence type="ECO:0000313" key="2">
    <source>
        <dbReference type="Proteomes" id="UP000259030"/>
    </source>
</evidence>
<protein>
    <submittedName>
        <fullName evidence="1">Uncharacterized protein</fullName>
    </submittedName>
</protein>
<name>A0A221STU0_9DEIO</name>
<proteinExistence type="predicted"/>
<dbReference type="RefSeq" id="WP_027463363.1">
    <property type="nucleotide sequence ID" value="NZ_CP021081.1"/>
</dbReference>
<dbReference type="Proteomes" id="UP000259030">
    <property type="component" value="Chromosome"/>
</dbReference>
<dbReference type="STRING" id="317577.GCA_000419625_00591"/>
<accession>A0A221STU0</accession>
<dbReference type="KEGG" id="dfc:DFI_02745"/>
<keyword evidence="2" id="KW-1185">Reference proteome</keyword>
<reference evidence="1 2" key="1">
    <citation type="submission" date="2017-05" db="EMBL/GenBank/DDBJ databases">
        <title>The complete genome sequence of Deinococcus ficus isolated from the rhizosphere of the Ficus religiosa L. in Taiwan.</title>
        <authorList>
            <person name="Wu K.-M."/>
            <person name="Liao T.-L."/>
            <person name="Liu Y.-M."/>
            <person name="Young C.-C."/>
            <person name="Tsai S.-F."/>
        </authorList>
    </citation>
    <scope>NUCLEOTIDE SEQUENCE [LARGE SCALE GENOMIC DNA]</scope>
    <source>
        <strain evidence="1 2">CC-FR2-10</strain>
    </source>
</reference>
<dbReference type="EMBL" id="CP021081">
    <property type="protein sequence ID" value="ASN80069.1"/>
    <property type="molecule type" value="Genomic_DNA"/>
</dbReference>